<name>A0A180H3S9_PUCT1</name>
<dbReference type="EnsemblFungi" id="PTTG_25243-t43_1">
    <property type="protein sequence ID" value="PTTG_25243-t43_1-p1"/>
    <property type="gene ID" value="PTTG_25243"/>
</dbReference>
<reference evidence="2" key="1">
    <citation type="submission" date="2009-11" db="EMBL/GenBank/DDBJ databases">
        <authorList>
            <consortium name="The Broad Institute Genome Sequencing Platform"/>
            <person name="Ward D."/>
            <person name="Feldgarden M."/>
            <person name="Earl A."/>
            <person name="Young S.K."/>
            <person name="Zeng Q."/>
            <person name="Koehrsen M."/>
            <person name="Alvarado L."/>
            <person name="Berlin A."/>
            <person name="Bochicchio J."/>
            <person name="Borenstein D."/>
            <person name="Chapman S.B."/>
            <person name="Chen Z."/>
            <person name="Engels R."/>
            <person name="Freedman E."/>
            <person name="Gellesch M."/>
            <person name="Goldberg J."/>
            <person name="Griggs A."/>
            <person name="Gujja S."/>
            <person name="Heilman E."/>
            <person name="Heiman D."/>
            <person name="Hepburn T."/>
            <person name="Howarth C."/>
            <person name="Jen D."/>
            <person name="Larson L."/>
            <person name="Lewis B."/>
            <person name="Mehta T."/>
            <person name="Park D."/>
            <person name="Pearson M."/>
            <person name="Roberts A."/>
            <person name="Saif S."/>
            <person name="Shea T."/>
            <person name="Shenoy N."/>
            <person name="Sisk P."/>
            <person name="Stolte C."/>
            <person name="Sykes S."/>
            <person name="Thomson T."/>
            <person name="Walk T."/>
            <person name="White J."/>
            <person name="Yandava C."/>
            <person name="Izard J."/>
            <person name="Baranova O.V."/>
            <person name="Blanton J.M."/>
            <person name="Tanner A.C."/>
            <person name="Dewhirst F.E."/>
            <person name="Haas B."/>
            <person name="Nusbaum C."/>
            <person name="Birren B."/>
        </authorList>
    </citation>
    <scope>NUCLEOTIDE SEQUENCE [LARGE SCALE GENOMIC DNA]</scope>
    <source>
        <strain evidence="2">1-1 BBBD Race 1</strain>
    </source>
</reference>
<sequence length="273" mass="31765">MNQEQTPQHEPSTTGDSLPIEEASSTVDLMLELHFSLLPKLRKGLTTVDQIYLMRLLIDFMMQLLTLLMKKNVQNLIQTTKTSNNSNSTKSSSLNTISSTPSYIDQVYGVFDRYSEVTEHLKNPEEHCDFEDTTHMLRLQALDHTSDALELIDSTIDMFMKDSEIDLIQLNWRFFTWRIDETLKKLLSLIDPRSQDEHEPVHPLRIQAVDLADTIIAIIKLVRLFFRKLPKLGMDKKWPVFTEMSSAEQFTWLTHLLMPHTNSRECWVLWSPV</sequence>
<reference evidence="3" key="4">
    <citation type="submission" date="2025-05" db="UniProtKB">
        <authorList>
            <consortium name="EnsemblFungi"/>
        </authorList>
    </citation>
    <scope>IDENTIFICATION</scope>
    <source>
        <strain evidence="3">isolate 1-1 / race 1 (BBBD)</strain>
    </source>
</reference>
<dbReference type="VEuPathDB" id="FungiDB:PTTG_25243"/>
<reference evidence="3 4" key="3">
    <citation type="journal article" date="2017" name="G3 (Bethesda)">
        <title>Comparative analysis highlights variable genome content of wheat rusts and divergence of the mating loci.</title>
        <authorList>
            <person name="Cuomo C.A."/>
            <person name="Bakkeren G."/>
            <person name="Khalil H.B."/>
            <person name="Panwar V."/>
            <person name="Joly D."/>
            <person name="Linning R."/>
            <person name="Sakthikumar S."/>
            <person name="Song X."/>
            <person name="Adiconis X."/>
            <person name="Fan L."/>
            <person name="Goldberg J.M."/>
            <person name="Levin J.Z."/>
            <person name="Young S."/>
            <person name="Zeng Q."/>
            <person name="Anikster Y."/>
            <person name="Bruce M."/>
            <person name="Wang M."/>
            <person name="Yin C."/>
            <person name="McCallum B."/>
            <person name="Szabo L.J."/>
            <person name="Hulbert S."/>
            <person name="Chen X."/>
            <person name="Fellers J.P."/>
        </authorList>
    </citation>
    <scope>NUCLEOTIDE SEQUENCE</scope>
    <source>
        <strain evidence="3">isolate 1-1 / race 1 (BBBD)</strain>
        <strain evidence="4">Isolate 1-1 / race 1 (BBBD)</strain>
    </source>
</reference>
<evidence type="ECO:0000313" key="3">
    <source>
        <dbReference type="EnsemblFungi" id="PTTG_25243-t43_1-p1"/>
    </source>
</evidence>
<evidence type="ECO:0000313" key="4">
    <source>
        <dbReference type="Proteomes" id="UP000005240"/>
    </source>
</evidence>
<evidence type="ECO:0000256" key="1">
    <source>
        <dbReference type="SAM" id="MobiDB-lite"/>
    </source>
</evidence>
<organism evidence="2">
    <name type="scientific">Puccinia triticina (isolate 1-1 / race 1 (BBBD))</name>
    <name type="common">Brown leaf rust fungus</name>
    <dbReference type="NCBI Taxonomy" id="630390"/>
    <lineage>
        <taxon>Eukaryota</taxon>
        <taxon>Fungi</taxon>
        <taxon>Dikarya</taxon>
        <taxon>Basidiomycota</taxon>
        <taxon>Pucciniomycotina</taxon>
        <taxon>Pucciniomycetes</taxon>
        <taxon>Pucciniales</taxon>
        <taxon>Pucciniaceae</taxon>
        <taxon>Puccinia</taxon>
    </lineage>
</organism>
<feature type="region of interest" description="Disordered" evidence="1">
    <location>
        <begin position="1"/>
        <end position="20"/>
    </location>
</feature>
<dbReference type="AlphaFoldDB" id="A0A180H3S9"/>
<dbReference type="PANTHER" id="PTHR33069:SF3">
    <property type="entry name" value="DYNEIN HEAVY CHAIN TAIL DOMAIN-CONTAINING PROTEIN"/>
    <property type="match status" value="1"/>
</dbReference>
<keyword evidence="4" id="KW-1185">Reference proteome</keyword>
<dbReference type="Proteomes" id="UP000005240">
    <property type="component" value="Unassembled WGS sequence"/>
</dbReference>
<proteinExistence type="predicted"/>
<dbReference type="PANTHER" id="PTHR33069">
    <property type="entry name" value="CHROMOSOME 7, WHOLE GENOME SHOTGUN SEQUENCE-RELATED"/>
    <property type="match status" value="1"/>
</dbReference>
<reference evidence="2" key="2">
    <citation type="submission" date="2016-05" db="EMBL/GenBank/DDBJ databases">
        <title>Comparative analysis highlights variable genome content of wheat rusts and divergence of the mating loci.</title>
        <authorList>
            <person name="Cuomo C.A."/>
            <person name="Bakkeren G."/>
            <person name="Szabo L."/>
            <person name="Khalil H."/>
            <person name="Joly D."/>
            <person name="Goldberg J."/>
            <person name="Young S."/>
            <person name="Zeng Q."/>
            <person name="Fellers J."/>
        </authorList>
    </citation>
    <scope>NUCLEOTIDE SEQUENCE [LARGE SCALE GENOMIC DNA]</scope>
    <source>
        <strain evidence="2">1-1 BBBD Race 1</strain>
    </source>
</reference>
<gene>
    <name evidence="2" type="ORF">PTTG_25243</name>
</gene>
<feature type="compositionally biased region" description="Polar residues" evidence="1">
    <location>
        <begin position="1"/>
        <end position="16"/>
    </location>
</feature>
<dbReference type="EMBL" id="ADAS02000002">
    <property type="protein sequence ID" value="OAV99656.1"/>
    <property type="molecule type" value="Genomic_DNA"/>
</dbReference>
<evidence type="ECO:0000313" key="2">
    <source>
        <dbReference type="EMBL" id="OAV99656.1"/>
    </source>
</evidence>
<accession>A0A180H3S9</accession>
<protein>
    <submittedName>
        <fullName evidence="2 3">Uncharacterized protein</fullName>
    </submittedName>
</protein>